<evidence type="ECO:0000313" key="4">
    <source>
        <dbReference type="Proteomes" id="UP000823405"/>
    </source>
</evidence>
<protein>
    <recommendedName>
        <fullName evidence="5">Ndc10 domain-containing protein</fullName>
    </recommendedName>
</protein>
<dbReference type="Proteomes" id="UP000823405">
    <property type="component" value="Unassembled WGS sequence"/>
</dbReference>
<evidence type="ECO:0008006" key="5">
    <source>
        <dbReference type="Google" id="ProtNLM"/>
    </source>
</evidence>
<keyword evidence="4" id="KW-1185">Reference proteome</keyword>
<dbReference type="Gene3D" id="1.10.443.20">
    <property type="entry name" value="Centromere DNA-binding protein complex CBF3 subunit, domain 2"/>
    <property type="match status" value="1"/>
</dbReference>
<proteinExistence type="predicted"/>
<keyword evidence="1" id="KW-0175">Coiled coil</keyword>
<dbReference type="EMBL" id="JAAAIN010000954">
    <property type="protein sequence ID" value="KAG0309064.1"/>
    <property type="molecule type" value="Genomic_DNA"/>
</dbReference>
<dbReference type="InterPro" id="IPR038279">
    <property type="entry name" value="Ndc10_dom2_sf"/>
</dbReference>
<feature type="region of interest" description="Disordered" evidence="2">
    <location>
        <begin position="478"/>
        <end position="523"/>
    </location>
</feature>
<evidence type="ECO:0000256" key="2">
    <source>
        <dbReference type="SAM" id="MobiDB-lite"/>
    </source>
</evidence>
<sequence length="593" mass="67752">MGLRPDIDGTMATPETVAVISQFRSSQDMPQFVQAPSYQLKLKGALRYLWMKGYNEQECAYVNQWCGTRTRLCLAFDRFKGPRHVLRKNLLTSLYPVYHMDYTSTRSIFPFIEKLFPTNEDWKAWIDNIMMNRPEDTYRSRNWRVHYSKENLPAIRLMLVLAHLRKIILQDIVAMKMCARDTLYKKHRIANSPVFSSKSFCRFEHQLQEAMHGRATRSSAKDRNHAKFQFIRQRSPIVDVVSNTLTAVCGSSLAQLPTPTEDEDANTTLVDPHSLESEFTSQQSMTSCYGNKLQELPQELLGILPMDDDDAEILEIKKSLASMFRYMETESKAVGNFASATFASLDQLQGQMASAEKTVQMLLAKQDALESRSSEQTKQESDLRLLSFQQEPRILEQWLQLQNKLRPWEKNRKQDAGSRQGRAEDSEAQTERSFDMDALRQKMSCTKAVNLDVKRRISNLEADLLAVGNSLRAVAGVGDTEEGAEVDTEAKDEEGNDKNWEVSGDDERDESGEDEQEKTPIDSAALRMTRFGRRMVDPIQQVSRQSYPDDLVELADRIAALYPQHKPDKIRDVDGRLAGVVQRARVEAIILEP</sequence>
<feature type="compositionally biased region" description="Acidic residues" evidence="2">
    <location>
        <begin position="479"/>
        <end position="495"/>
    </location>
</feature>
<feature type="compositionally biased region" description="Acidic residues" evidence="2">
    <location>
        <begin position="503"/>
        <end position="516"/>
    </location>
</feature>
<feature type="region of interest" description="Disordered" evidence="2">
    <location>
        <begin position="409"/>
        <end position="433"/>
    </location>
</feature>
<name>A0A9P6QZG7_9FUNG</name>
<dbReference type="OrthoDB" id="2431397at2759"/>
<gene>
    <name evidence="3" type="ORF">BGZ97_013168</name>
</gene>
<dbReference type="GO" id="GO:0003677">
    <property type="term" value="F:DNA binding"/>
    <property type="evidence" value="ECO:0007669"/>
    <property type="project" value="InterPro"/>
</dbReference>
<evidence type="ECO:0000313" key="3">
    <source>
        <dbReference type="EMBL" id="KAG0309064.1"/>
    </source>
</evidence>
<feature type="coiled-coil region" evidence="1">
    <location>
        <begin position="345"/>
        <end position="372"/>
    </location>
</feature>
<comment type="caution">
    <text evidence="3">The sequence shown here is derived from an EMBL/GenBank/DDBJ whole genome shotgun (WGS) entry which is preliminary data.</text>
</comment>
<reference evidence="3" key="1">
    <citation type="journal article" date="2020" name="Fungal Divers.">
        <title>Resolving the Mortierellaceae phylogeny through synthesis of multi-gene phylogenetics and phylogenomics.</title>
        <authorList>
            <person name="Vandepol N."/>
            <person name="Liber J."/>
            <person name="Desiro A."/>
            <person name="Na H."/>
            <person name="Kennedy M."/>
            <person name="Barry K."/>
            <person name="Grigoriev I.V."/>
            <person name="Miller A.N."/>
            <person name="O'Donnell K."/>
            <person name="Stajich J.E."/>
            <person name="Bonito G."/>
        </authorList>
    </citation>
    <scope>NUCLEOTIDE SEQUENCE</scope>
    <source>
        <strain evidence="3">NVP60</strain>
    </source>
</reference>
<dbReference type="AlphaFoldDB" id="A0A9P6QZG7"/>
<accession>A0A9P6QZG7</accession>
<evidence type="ECO:0000256" key="1">
    <source>
        <dbReference type="SAM" id="Coils"/>
    </source>
</evidence>
<organism evidence="3 4">
    <name type="scientific">Linnemannia gamsii</name>
    <dbReference type="NCBI Taxonomy" id="64522"/>
    <lineage>
        <taxon>Eukaryota</taxon>
        <taxon>Fungi</taxon>
        <taxon>Fungi incertae sedis</taxon>
        <taxon>Mucoromycota</taxon>
        <taxon>Mortierellomycotina</taxon>
        <taxon>Mortierellomycetes</taxon>
        <taxon>Mortierellales</taxon>
        <taxon>Mortierellaceae</taxon>
        <taxon>Linnemannia</taxon>
    </lineage>
</organism>